<name>A0A1I0BRP8_THASX</name>
<dbReference type="InterPro" id="IPR014922">
    <property type="entry name" value="YdhG-like"/>
</dbReference>
<dbReference type="STRING" id="349064.SAMN05660429_01035"/>
<dbReference type="Pfam" id="PF08818">
    <property type="entry name" value="DUF1801"/>
    <property type="match status" value="1"/>
</dbReference>
<proteinExistence type="predicted"/>
<evidence type="ECO:0000313" key="2">
    <source>
        <dbReference type="EMBL" id="SET09624.1"/>
    </source>
</evidence>
<reference evidence="2 3" key="1">
    <citation type="submission" date="2016-10" db="EMBL/GenBank/DDBJ databases">
        <authorList>
            <person name="de Groot N.N."/>
        </authorList>
    </citation>
    <scope>NUCLEOTIDE SEQUENCE [LARGE SCALE GENOMIC DNA]</scope>
    <source>
        <strain evidence="2 3">DSM 19706</strain>
    </source>
</reference>
<dbReference type="EMBL" id="FOHK01000004">
    <property type="protein sequence ID" value="SET09624.1"/>
    <property type="molecule type" value="Genomic_DNA"/>
</dbReference>
<organism evidence="2 3">
    <name type="scientific">Thalassotalea agarivorans</name>
    <name type="common">Thalassomonas agarivorans</name>
    <dbReference type="NCBI Taxonomy" id="349064"/>
    <lineage>
        <taxon>Bacteria</taxon>
        <taxon>Pseudomonadati</taxon>
        <taxon>Pseudomonadota</taxon>
        <taxon>Gammaproteobacteria</taxon>
        <taxon>Alteromonadales</taxon>
        <taxon>Colwelliaceae</taxon>
        <taxon>Thalassotalea</taxon>
    </lineage>
</organism>
<dbReference type="Proteomes" id="UP000199308">
    <property type="component" value="Unassembled WGS sequence"/>
</dbReference>
<gene>
    <name evidence="2" type="ORF">SAMN05660429_01035</name>
</gene>
<evidence type="ECO:0000259" key="1">
    <source>
        <dbReference type="Pfam" id="PF08818"/>
    </source>
</evidence>
<protein>
    <recommendedName>
        <fullName evidence="1">YdhG-like domain-containing protein</fullName>
    </recommendedName>
</protein>
<sequence length="139" mass="15613">MSALKTQQNNGDVLAFINQAQPAQRQSDALKLLPIMEKISGQKATMWGTSIVGFGQYHYTNTGKGGSWPITGFSPRKNALTIYVMPGFERYKPMMDKLGKYTTGKSCLYVKKLNDINLEVLTQLLKTAYKDMQAMYETD</sequence>
<dbReference type="SUPFAM" id="SSF159888">
    <property type="entry name" value="YdhG-like"/>
    <property type="match status" value="1"/>
</dbReference>
<dbReference type="RefSeq" id="WP_093328384.1">
    <property type="nucleotide sequence ID" value="NZ_AP027363.1"/>
</dbReference>
<keyword evidence="3" id="KW-1185">Reference proteome</keyword>
<accession>A0A1I0BRP8</accession>
<dbReference type="OrthoDB" id="5951444at2"/>
<evidence type="ECO:0000313" key="3">
    <source>
        <dbReference type="Proteomes" id="UP000199308"/>
    </source>
</evidence>
<dbReference type="AlphaFoldDB" id="A0A1I0BRP8"/>
<feature type="domain" description="YdhG-like" evidence="1">
    <location>
        <begin position="25"/>
        <end position="128"/>
    </location>
</feature>